<evidence type="ECO:0000256" key="1">
    <source>
        <dbReference type="ARBA" id="ARBA00022737"/>
    </source>
</evidence>
<accession>A0A7N1A8I7</accession>
<dbReference type="InterPro" id="IPR019734">
    <property type="entry name" value="TPR_rpt"/>
</dbReference>
<sequence>MDAVVMATFFHTSHICLGSEGFQSLSCVLEKRDRVYEALIAYMNVLALEPNHVLTKVALGGLLSKMGPKVLPTARSLLADALRIEPTNRMAWFYLGVAHKLEGQVADAADCFQAASMLDETNPVESFSSIL</sequence>
<dbReference type="InterPro" id="IPR011990">
    <property type="entry name" value="TPR-like_helical_dom_sf"/>
</dbReference>
<keyword evidence="1" id="KW-0677">Repeat</keyword>
<dbReference type="EnsemblPlants" id="Kaladp0480s0001.1.v1.1">
    <property type="protein sequence ID" value="Kaladp0480s0001.1.v1.1"/>
    <property type="gene ID" value="Kaladp0480s0001.v1.1"/>
</dbReference>
<dbReference type="Gene3D" id="1.25.40.10">
    <property type="entry name" value="Tetratricopeptide repeat domain"/>
    <property type="match status" value="1"/>
</dbReference>
<dbReference type="OMA" id="YEGRGQI"/>
<name>A0A7N1A8I7_KALFE</name>
<evidence type="ECO:0000256" key="2">
    <source>
        <dbReference type="ARBA" id="ARBA00022803"/>
    </source>
</evidence>
<dbReference type="AlphaFoldDB" id="A0A7N1A8I7"/>
<dbReference type="InterPro" id="IPR043376">
    <property type="entry name" value="NPG1-like"/>
</dbReference>
<reference evidence="3" key="1">
    <citation type="submission" date="2021-01" db="UniProtKB">
        <authorList>
            <consortium name="EnsemblPlants"/>
        </authorList>
    </citation>
    <scope>IDENTIFICATION</scope>
</reference>
<dbReference type="InterPro" id="IPR013105">
    <property type="entry name" value="TPR_2"/>
</dbReference>
<evidence type="ECO:0000313" key="3">
    <source>
        <dbReference type="EnsemblPlants" id="Kaladp0480s0001.1.v1.1"/>
    </source>
</evidence>
<dbReference type="PANTHER" id="PTHR44102">
    <property type="entry name" value="PROTEIN NPG1"/>
    <property type="match status" value="1"/>
</dbReference>
<dbReference type="Proteomes" id="UP000594263">
    <property type="component" value="Unplaced"/>
</dbReference>
<evidence type="ECO:0000313" key="4">
    <source>
        <dbReference type="Proteomes" id="UP000594263"/>
    </source>
</evidence>
<dbReference type="SMART" id="SM00028">
    <property type="entry name" value="TPR"/>
    <property type="match status" value="2"/>
</dbReference>
<dbReference type="Pfam" id="PF07719">
    <property type="entry name" value="TPR_2"/>
    <property type="match status" value="1"/>
</dbReference>
<proteinExistence type="predicted"/>
<dbReference type="SUPFAM" id="SSF48452">
    <property type="entry name" value="TPR-like"/>
    <property type="match status" value="1"/>
</dbReference>
<dbReference type="Gramene" id="Kaladp0480s0001.1.v1.1">
    <property type="protein sequence ID" value="Kaladp0480s0001.1.v1.1"/>
    <property type="gene ID" value="Kaladp0480s0001.v1.1"/>
</dbReference>
<protein>
    <submittedName>
        <fullName evidence="3">Uncharacterized protein</fullName>
    </submittedName>
</protein>
<organism evidence="3 4">
    <name type="scientific">Kalanchoe fedtschenkoi</name>
    <name type="common">Lavender scallops</name>
    <name type="synonym">South American air plant</name>
    <dbReference type="NCBI Taxonomy" id="63787"/>
    <lineage>
        <taxon>Eukaryota</taxon>
        <taxon>Viridiplantae</taxon>
        <taxon>Streptophyta</taxon>
        <taxon>Embryophyta</taxon>
        <taxon>Tracheophyta</taxon>
        <taxon>Spermatophyta</taxon>
        <taxon>Magnoliopsida</taxon>
        <taxon>eudicotyledons</taxon>
        <taxon>Gunneridae</taxon>
        <taxon>Pentapetalae</taxon>
        <taxon>Saxifragales</taxon>
        <taxon>Crassulaceae</taxon>
        <taxon>Kalanchoe</taxon>
    </lineage>
</organism>
<keyword evidence="2" id="KW-0802">TPR repeat</keyword>
<dbReference type="PANTHER" id="PTHR44102:SF5">
    <property type="entry name" value="PROTEIN NPG1"/>
    <property type="match status" value="1"/>
</dbReference>
<keyword evidence="4" id="KW-1185">Reference proteome</keyword>